<keyword evidence="1" id="KW-1133">Transmembrane helix</keyword>
<organism evidence="2 3">
    <name type="scientific">Kitasatospora phosalacinea</name>
    <dbReference type="NCBI Taxonomy" id="2065"/>
    <lineage>
        <taxon>Bacteria</taxon>
        <taxon>Bacillati</taxon>
        <taxon>Actinomycetota</taxon>
        <taxon>Actinomycetes</taxon>
        <taxon>Kitasatosporales</taxon>
        <taxon>Streptomycetaceae</taxon>
        <taxon>Kitasatospora</taxon>
    </lineage>
</organism>
<dbReference type="AlphaFoldDB" id="A0A9W6V3E5"/>
<keyword evidence="1" id="KW-0812">Transmembrane</keyword>
<evidence type="ECO:0000313" key="3">
    <source>
        <dbReference type="Proteomes" id="UP001165041"/>
    </source>
</evidence>
<accession>A0A9W6V3E5</accession>
<proteinExistence type="predicted"/>
<dbReference type="Proteomes" id="UP001165041">
    <property type="component" value="Unassembled WGS sequence"/>
</dbReference>
<sequence length="80" mass="8468">MTEAIMGLGGCIILLAVGAILAFGVHWHLAGVNLTVVGVVLMAAGLIGVVVYARVLGRRRYLGGRGVDEVVVEERRRDVL</sequence>
<name>A0A9W6V3E5_9ACTN</name>
<feature type="transmembrane region" description="Helical" evidence="1">
    <location>
        <begin position="35"/>
        <end position="55"/>
    </location>
</feature>
<feature type="transmembrane region" description="Helical" evidence="1">
    <location>
        <begin position="7"/>
        <end position="29"/>
    </location>
</feature>
<comment type="caution">
    <text evidence="2">The sequence shown here is derived from an EMBL/GenBank/DDBJ whole genome shotgun (WGS) entry which is preliminary data.</text>
</comment>
<dbReference type="EMBL" id="BSSA01000010">
    <property type="protein sequence ID" value="GLW71015.1"/>
    <property type="molecule type" value="Genomic_DNA"/>
</dbReference>
<reference evidence="2" key="1">
    <citation type="submission" date="2023-02" db="EMBL/GenBank/DDBJ databases">
        <title>Kitasatospora phosalacinea NBRC 14627.</title>
        <authorList>
            <person name="Ichikawa N."/>
            <person name="Sato H."/>
            <person name="Tonouchi N."/>
        </authorList>
    </citation>
    <scope>NUCLEOTIDE SEQUENCE</scope>
    <source>
        <strain evidence="2">NBRC 14627</strain>
    </source>
</reference>
<evidence type="ECO:0000313" key="2">
    <source>
        <dbReference type="EMBL" id="GLW71015.1"/>
    </source>
</evidence>
<gene>
    <name evidence="2" type="ORF">Kpho02_33140</name>
</gene>
<keyword evidence="1" id="KW-0472">Membrane</keyword>
<evidence type="ECO:0000256" key="1">
    <source>
        <dbReference type="SAM" id="Phobius"/>
    </source>
</evidence>
<protein>
    <submittedName>
        <fullName evidence="2">Uncharacterized protein</fullName>
    </submittedName>
</protein>